<dbReference type="PANTHER" id="PTHR43539">
    <property type="entry name" value="FLAVIN-BINDING MONOOXYGENASE-LIKE PROTEIN (AFU_ORTHOLOGUE AFUA_4G09220)"/>
    <property type="match status" value="1"/>
</dbReference>
<dbReference type="SUPFAM" id="SSF51905">
    <property type="entry name" value="FAD/NAD(P)-binding domain"/>
    <property type="match status" value="1"/>
</dbReference>
<dbReference type="EC" id="1.-.-.-" evidence="2"/>
<accession>A0A6B8W1K9</accession>
<dbReference type="PRINTS" id="PR00411">
    <property type="entry name" value="PNDRDTASEI"/>
</dbReference>
<evidence type="ECO:0000313" key="3">
    <source>
        <dbReference type="Proteomes" id="UP000427071"/>
    </source>
</evidence>
<protein>
    <submittedName>
        <fullName evidence="2">Oxidoreductase CzcO</fullName>
        <ecNumber evidence="2">1.-.-.-</ecNumber>
    </submittedName>
</protein>
<dbReference type="PRINTS" id="PR00368">
    <property type="entry name" value="FADPNR"/>
</dbReference>
<dbReference type="InterPro" id="IPR036188">
    <property type="entry name" value="FAD/NAD-bd_sf"/>
</dbReference>
<keyword evidence="1 2" id="KW-0560">Oxidoreductase</keyword>
<evidence type="ECO:0000313" key="2">
    <source>
        <dbReference type="EMBL" id="QGU01558.1"/>
    </source>
</evidence>
<evidence type="ECO:0000256" key="1">
    <source>
        <dbReference type="ARBA" id="ARBA00023002"/>
    </source>
</evidence>
<gene>
    <name evidence="2" type="primary">czcO2</name>
    <name evidence="2" type="ORF">CKALI_03375</name>
</gene>
<sequence length="415" mass="45645">MSVEKVDVVVVGGGQSGIAASEHLTAKNISHVVLEKNRLAEQWRSGRWDSLVTNGPAWHDRFPLQTHGVADDDFVPKDGVADYLETYARAHGGDFREGVEVLSVTRNAHRPGFYVATTAGDFECDYVIAATGAFQVPVIPSVVPDASGINQIHSDSYRNPADLPEGGVLVVGSGSSGVQIADELRDAGRNVYLAVGDHDRPPRRYRDRDIIWWMGALHRWDAPEFEEGGKPVAMAMSGAKGGLTVDFRELSHRGVHLVGKAQSFADGVMHFADDLARNLHEGDRRYLELLREADQYAALNNLDLPEEPEAHIIAEDPEAITNPPRTLDFAAEGVTTIIWATGFARKYDWLQVEGAVSPEGNPLHHRGIGAAHGIYFVGLPWQSRRASSFIYGCWHDAQFVVNSIASKQFYHSYRT</sequence>
<dbReference type="Proteomes" id="UP000427071">
    <property type="component" value="Chromosome"/>
</dbReference>
<dbReference type="Gene3D" id="3.50.50.60">
    <property type="entry name" value="FAD/NAD(P)-binding domain"/>
    <property type="match status" value="1"/>
</dbReference>
<dbReference type="EMBL" id="CP046452">
    <property type="protein sequence ID" value="QGU01558.1"/>
    <property type="molecule type" value="Genomic_DNA"/>
</dbReference>
<dbReference type="Pfam" id="PF13738">
    <property type="entry name" value="Pyr_redox_3"/>
    <property type="match status" value="1"/>
</dbReference>
<organism evidence="2 3">
    <name type="scientific">Corynebacterium kalinowskii</name>
    <dbReference type="NCBI Taxonomy" id="2675216"/>
    <lineage>
        <taxon>Bacteria</taxon>
        <taxon>Bacillati</taxon>
        <taxon>Actinomycetota</taxon>
        <taxon>Actinomycetes</taxon>
        <taxon>Mycobacteriales</taxon>
        <taxon>Corynebacteriaceae</taxon>
        <taxon>Corynebacterium</taxon>
    </lineage>
</organism>
<proteinExistence type="predicted"/>
<dbReference type="GO" id="GO:0004497">
    <property type="term" value="F:monooxygenase activity"/>
    <property type="evidence" value="ECO:0007669"/>
    <property type="project" value="TreeGrafter"/>
</dbReference>
<dbReference type="KEGG" id="ckw:CKALI_03375"/>
<name>A0A6B8W1K9_9CORY</name>
<dbReference type="AlphaFoldDB" id="A0A6B8W1K9"/>
<reference evidence="3" key="1">
    <citation type="submission" date="2019-11" db="EMBL/GenBank/DDBJ databases">
        <title>Complete genome sequence of Corynebacterium kalinowskii 1959, a novel Corynebacterium species isolated from soil of a small paddock in Vilsendorf, Germany.</title>
        <authorList>
            <person name="Schaffert L."/>
            <person name="Ruwe M."/>
            <person name="Milse J."/>
            <person name="Hanuschka K."/>
            <person name="Ortseifen V."/>
            <person name="Droste J."/>
            <person name="Brandt D."/>
            <person name="Schlueter L."/>
            <person name="Kutter Y."/>
            <person name="Vinke S."/>
            <person name="Viehoefer P."/>
            <person name="Jacob L."/>
            <person name="Luebke N.-C."/>
            <person name="Schulte-Berndt E."/>
            <person name="Hain C."/>
            <person name="Linder M."/>
            <person name="Schmidt P."/>
            <person name="Wollenschlaeger L."/>
            <person name="Luttermann T."/>
            <person name="Thieme E."/>
            <person name="Hassa J."/>
            <person name="Haak M."/>
            <person name="Wittchen M."/>
            <person name="Mentz A."/>
            <person name="Persicke M."/>
            <person name="Busche T."/>
            <person name="Ruckert C."/>
        </authorList>
    </citation>
    <scope>NUCLEOTIDE SEQUENCE [LARGE SCALE GENOMIC DNA]</scope>
    <source>
        <strain evidence="3">1959</strain>
    </source>
</reference>
<dbReference type="InterPro" id="IPR050982">
    <property type="entry name" value="Auxin_biosynth/cation_transpt"/>
</dbReference>
<dbReference type="RefSeq" id="WP_156191951.1">
    <property type="nucleotide sequence ID" value="NZ_CP046452.1"/>
</dbReference>
<keyword evidence="3" id="KW-1185">Reference proteome</keyword>
<dbReference type="GO" id="GO:0050660">
    <property type="term" value="F:flavin adenine dinucleotide binding"/>
    <property type="evidence" value="ECO:0007669"/>
    <property type="project" value="TreeGrafter"/>
</dbReference>
<dbReference type="PANTHER" id="PTHR43539:SF78">
    <property type="entry name" value="FLAVIN-CONTAINING MONOOXYGENASE"/>
    <property type="match status" value="1"/>
</dbReference>